<dbReference type="AlphaFoldDB" id="U4U217"/>
<evidence type="ECO:0000313" key="9">
    <source>
        <dbReference type="EMBL" id="ERL84661.1"/>
    </source>
</evidence>
<reference evidence="9 10" key="1">
    <citation type="journal article" date="2013" name="Genome Biol.">
        <title>Draft genome of the mountain pine beetle, Dendroctonus ponderosae Hopkins, a major forest pest.</title>
        <authorList>
            <person name="Keeling C.I."/>
            <person name="Yuen M.M."/>
            <person name="Liao N.Y."/>
            <person name="Docking T.R."/>
            <person name="Chan S.K."/>
            <person name="Taylor G.A."/>
            <person name="Palmquist D.L."/>
            <person name="Jackman S.D."/>
            <person name="Nguyen A."/>
            <person name="Li M."/>
            <person name="Henderson H."/>
            <person name="Janes J.K."/>
            <person name="Zhao Y."/>
            <person name="Pandoh P."/>
            <person name="Moore R."/>
            <person name="Sperling F.A."/>
            <person name="Huber D.P."/>
            <person name="Birol I."/>
            <person name="Jones S.J."/>
            <person name="Bohlmann J."/>
        </authorList>
    </citation>
    <scope>NUCLEOTIDE SEQUENCE</scope>
</reference>
<evidence type="ECO:0000256" key="7">
    <source>
        <dbReference type="ARBA" id="ARBA00023242"/>
    </source>
</evidence>
<feature type="domain" description="DDE Tnp4" evidence="8">
    <location>
        <begin position="110"/>
        <end position="191"/>
    </location>
</feature>
<protein>
    <recommendedName>
        <fullName evidence="8">DDE Tnp4 domain-containing protein</fullName>
    </recommendedName>
</protein>
<dbReference type="GO" id="GO:0046872">
    <property type="term" value="F:metal ion binding"/>
    <property type="evidence" value="ECO:0007669"/>
    <property type="project" value="UniProtKB-KW"/>
</dbReference>
<keyword evidence="4" id="KW-0540">Nuclease</keyword>
<dbReference type="OrthoDB" id="6740069at2759"/>
<keyword evidence="7" id="KW-0539">Nucleus</keyword>
<dbReference type="GO" id="GO:0004518">
    <property type="term" value="F:nuclease activity"/>
    <property type="evidence" value="ECO:0007669"/>
    <property type="project" value="UniProtKB-KW"/>
</dbReference>
<evidence type="ECO:0000256" key="1">
    <source>
        <dbReference type="ARBA" id="ARBA00001968"/>
    </source>
</evidence>
<organism evidence="9 10">
    <name type="scientific">Dendroctonus ponderosae</name>
    <name type="common">Mountain pine beetle</name>
    <dbReference type="NCBI Taxonomy" id="77166"/>
    <lineage>
        <taxon>Eukaryota</taxon>
        <taxon>Metazoa</taxon>
        <taxon>Ecdysozoa</taxon>
        <taxon>Arthropoda</taxon>
        <taxon>Hexapoda</taxon>
        <taxon>Insecta</taxon>
        <taxon>Pterygota</taxon>
        <taxon>Neoptera</taxon>
        <taxon>Endopterygota</taxon>
        <taxon>Coleoptera</taxon>
        <taxon>Polyphaga</taxon>
        <taxon>Cucujiformia</taxon>
        <taxon>Curculionidae</taxon>
        <taxon>Scolytinae</taxon>
        <taxon>Dendroctonus</taxon>
    </lineage>
</organism>
<dbReference type="GO" id="GO:0016787">
    <property type="term" value="F:hydrolase activity"/>
    <property type="evidence" value="ECO:0007669"/>
    <property type="project" value="UniProtKB-KW"/>
</dbReference>
<name>U4U217_DENPD</name>
<dbReference type="InterPro" id="IPR027806">
    <property type="entry name" value="HARBI1_dom"/>
</dbReference>
<comment type="subcellular location">
    <subcellularLocation>
        <location evidence="2">Nucleus</location>
    </subcellularLocation>
</comment>
<comment type="cofactor">
    <cofactor evidence="1">
        <name>a divalent metal cation</name>
        <dbReference type="ChEBI" id="CHEBI:60240"/>
    </cofactor>
</comment>
<feature type="non-terminal residue" evidence="9">
    <location>
        <position position="220"/>
    </location>
</feature>
<dbReference type="InterPro" id="IPR045249">
    <property type="entry name" value="HARBI1-like"/>
</dbReference>
<gene>
    <name evidence="9" type="ORF">D910_02088</name>
</gene>
<evidence type="ECO:0000313" key="10">
    <source>
        <dbReference type="Proteomes" id="UP000030742"/>
    </source>
</evidence>
<evidence type="ECO:0000256" key="2">
    <source>
        <dbReference type="ARBA" id="ARBA00004123"/>
    </source>
</evidence>
<evidence type="ECO:0000256" key="3">
    <source>
        <dbReference type="ARBA" id="ARBA00006958"/>
    </source>
</evidence>
<feature type="non-terminal residue" evidence="9">
    <location>
        <position position="1"/>
    </location>
</feature>
<comment type="similarity">
    <text evidence="3">Belongs to the HARBI1 family.</text>
</comment>
<accession>U4U217</accession>
<sequence length="220" mass="24471">VGDFSGIDKSTASRIVYKVSRAIGKLCSTFIAMTTTEEEIKESSVAFYKIARFSKCIGALDCTHIKISSPGGNEPEVYRNRKNFFPLMYNVSVMLIANFLTSFVGGQDLLTTGYVLVGDIGYVIKPYLITPLGNPVTAGEQLFNESQIRTRNPIERTFGIWKRRFPILSFGIRLKLEKVEAIVVATAVLHNIAKMANEEMPPEEQIEEEAVELANNVEVP</sequence>
<keyword evidence="6" id="KW-0378">Hydrolase</keyword>
<dbReference type="GO" id="GO:0005634">
    <property type="term" value="C:nucleus"/>
    <property type="evidence" value="ECO:0007669"/>
    <property type="project" value="UniProtKB-SubCell"/>
</dbReference>
<proteinExistence type="inferred from homology"/>
<evidence type="ECO:0000256" key="4">
    <source>
        <dbReference type="ARBA" id="ARBA00022722"/>
    </source>
</evidence>
<dbReference type="PANTHER" id="PTHR22930:SF85">
    <property type="entry name" value="GH03217P-RELATED"/>
    <property type="match status" value="1"/>
</dbReference>
<keyword evidence="5" id="KW-0479">Metal-binding</keyword>
<dbReference type="EMBL" id="KB631612">
    <property type="protein sequence ID" value="ERL84661.1"/>
    <property type="molecule type" value="Genomic_DNA"/>
</dbReference>
<dbReference type="Pfam" id="PF13359">
    <property type="entry name" value="DDE_Tnp_4"/>
    <property type="match status" value="1"/>
</dbReference>
<evidence type="ECO:0000259" key="8">
    <source>
        <dbReference type="Pfam" id="PF13359"/>
    </source>
</evidence>
<dbReference type="PANTHER" id="PTHR22930">
    <property type="match status" value="1"/>
</dbReference>
<evidence type="ECO:0000256" key="5">
    <source>
        <dbReference type="ARBA" id="ARBA00022723"/>
    </source>
</evidence>
<evidence type="ECO:0000256" key="6">
    <source>
        <dbReference type="ARBA" id="ARBA00022801"/>
    </source>
</evidence>
<dbReference type="Proteomes" id="UP000030742">
    <property type="component" value="Unassembled WGS sequence"/>
</dbReference>